<feature type="region of interest" description="Disordered" evidence="9">
    <location>
        <begin position="1"/>
        <end position="49"/>
    </location>
</feature>
<evidence type="ECO:0000256" key="7">
    <source>
        <dbReference type="ARBA" id="ARBA00023269"/>
    </source>
</evidence>
<evidence type="ECO:0000256" key="8">
    <source>
        <dbReference type="RuleBase" id="RU000528"/>
    </source>
</evidence>
<dbReference type="CDD" id="cd22912">
    <property type="entry name" value="HFD_H4"/>
    <property type="match status" value="1"/>
</dbReference>
<dbReference type="OrthoDB" id="3919494at2759"/>
<reference evidence="10 12" key="1">
    <citation type="journal article" date="2018" name="BMC Genomics">
        <title>Comparative genomics of the wheat fungal pathogen Pyrenophora tritici-repentis reveals chromosomal variations and genome plasticity.</title>
        <authorList>
            <person name="Moolhuijzen P."/>
            <person name="See P.T."/>
            <person name="Hane J.K."/>
            <person name="Shi G."/>
            <person name="Liu Z."/>
            <person name="Oliver R.P."/>
            <person name="Moffat C.S."/>
        </authorList>
    </citation>
    <scope>NUCLEOTIDE SEQUENCE [LARGE SCALE GENOMIC DNA]</scope>
    <source>
        <strain evidence="10">M4</strain>
    </source>
</reference>
<keyword evidence="13" id="KW-1185">Reference proteome</keyword>
<dbReference type="EMBL" id="NRDI02000010">
    <property type="protein sequence ID" value="KAI1513112.1"/>
    <property type="molecule type" value="Genomic_DNA"/>
</dbReference>
<reference evidence="11" key="3">
    <citation type="journal article" date="2022" name="bioRxiv">
        <title>A global pangenome for the wheat fungal pathogen Pyrenophora tritici-repentis and prediction of effector protein structural homology.</title>
        <authorList>
            <person name="Moolhuijzen P."/>
            <person name="See P.T."/>
            <person name="Shi G."/>
            <person name="Powell H.R."/>
            <person name="Cockram J."/>
            <person name="Jorgensen L.N."/>
            <person name="Benslimane H."/>
            <person name="Strelkov S.E."/>
            <person name="Turner J."/>
            <person name="Liu Z."/>
            <person name="Moffat C.S."/>
        </authorList>
    </citation>
    <scope>NUCLEOTIDE SEQUENCE</scope>
    <source>
        <strain evidence="11">86-124</strain>
    </source>
</reference>
<dbReference type="GO" id="GO:0030527">
    <property type="term" value="F:structural constituent of chromatin"/>
    <property type="evidence" value="ECO:0007669"/>
    <property type="project" value="InterPro"/>
</dbReference>
<dbReference type="EMBL" id="NQIK02000001">
    <property type="protein sequence ID" value="KAF7579244.1"/>
    <property type="molecule type" value="Genomic_DNA"/>
</dbReference>
<keyword evidence="4 8" id="KW-0158">Chromosome</keyword>
<evidence type="ECO:0000256" key="2">
    <source>
        <dbReference type="ARBA" id="ARBA00004286"/>
    </source>
</evidence>
<dbReference type="SMART" id="SM00417">
    <property type="entry name" value="H4"/>
    <property type="match status" value="1"/>
</dbReference>
<evidence type="ECO:0000256" key="4">
    <source>
        <dbReference type="ARBA" id="ARBA00022454"/>
    </source>
</evidence>
<keyword evidence="6 8" id="KW-0539">Nucleus</keyword>
<proteinExistence type="inferred from homology"/>
<dbReference type="AlphaFoldDB" id="A0A2W1G9N7"/>
<reference evidence="13" key="4">
    <citation type="journal article" date="2022" name="Microb. Genom.">
        <title>A global pangenome for the wheat fungal pathogen Pyrenophora tritici-repentis and prediction of effector protein structural homology.</title>
        <authorList>
            <person name="Moolhuijzen P.M."/>
            <person name="See P.T."/>
            <person name="Shi G."/>
            <person name="Powell H.R."/>
            <person name="Cockram J."/>
            <person name="Jorgensen L.N."/>
            <person name="Benslimane H."/>
            <person name="Strelkov S.E."/>
            <person name="Turner J."/>
            <person name="Liu Z."/>
            <person name="Moffat C.S."/>
        </authorList>
    </citation>
    <scope>NUCLEOTIDE SEQUENCE [LARGE SCALE GENOMIC DNA]</scope>
</reference>
<dbReference type="GO" id="GO:0003677">
    <property type="term" value="F:DNA binding"/>
    <property type="evidence" value="ECO:0007669"/>
    <property type="project" value="UniProtKB-KW"/>
</dbReference>
<evidence type="ECO:0000256" key="3">
    <source>
        <dbReference type="ARBA" id="ARBA00006564"/>
    </source>
</evidence>
<dbReference type="InterPro" id="IPR009072">
    <property type="entry name" value="Histone-fold"/>
</dbReference>
<evidence type="ECO:0000256" key="9">
    <source>
        <dbReference type="SAM" id="MobiDB-lite"/>
    </source>
</evidence>
<feature type="compositionally biased region" description="Polar residues" evidence="9">
    <location>
        <begin position="28"/>
        <end position="40"/>
    </location>
</feature>
<dbReference type="Gene3D" id="1.10.20.10">
    <property type="entry name" value="Histone, subunit A"/>
    <property type="match status" value="1"/>
</dbReference>
<dbReference type="SUPFAM" id="SSF47113">
    <property type="entry name" value="Histone-fold"/>
    <property type="match status" value="1"/>
</dbReference>
<dbReference type="InterPro" id="IPR001951">
    <property type="entry name" value="Histone_H4"/>
</dbReference>
<evidence type="ECO:0000313" key="12">
    <source>
        <dbReference type="Proteomes" id="UP000245464"/>
    </source>
</evidence>
<evidence type="ECO:0000313" key="11">
    <source>
        <dbReference type="EMBL" id="KAI1513112.1"/>
    </source>
</evidence>
<keyword evidence="7 8" id="KW-0544">Nucleosome core</keyword>
<dbReference type="GO" id="GO:0000786">
    <property type="term" value="C:nucleosome"/>
    <property type="evidence" value="ECO:0007669"/>
    <property type="project" value="UniProtKB-KW"/>
</dbReference>
<name>A0A2W1G9N7_9PLEO</name>
<evidence type="ECO:0000256" key="1">
    <source>
        <dbReference type="ARBA" id="ARBA00004123"/>
    </source>
</evidence>
<evidence type="ECO:0000313" key="10">
    <source>
        <dbReference type="EMBL" id="KAF7579244.1"/>
    </source>
</evidence>
<evidence type="ECO:0000313" key="13">
    <source>
        <dbReference type="Proteomes" id="UP000249757"/>
    </source>
</evidence>
<dbReference type="OMA" id="PIYGFEP"/>
<dbReference type="GO" id="GO:0046982">
    <property type="term" value="F:protein heterodimerization activity"/>
    <property type="evidence" value="ECO:0007669"/>
    <property type="project" value="InterPro"/>
</dbReference>
<comment type="similarity">
    <text evidence="3 8">Belongs to the histone H4 family.</text>
</comment>
<protein>
    <recommendedName>
        <fullName evidence="8">Histone H4</fullName>
    </recommendedName>
</protein>
<dbReference type="Proteomes" id="UP000245464">
    <property type="component" value="Chromosome 1"/>
</dbReference>
<organism evidence="11 13">
    <name type="scientific">Pyrenophora tritici-repentis</name>
    <dbReference type="NCBI Taxonomy" id="45151"/>
    <lineage>
        <taxon>Eukaryota</taxon>
        <taxon>Fungi</taxon>
        <taxon>Dikarya</taxon>
        <taxon>Ascomycota</taxon>
        <taxon>Pezizomycotina</taxon>
        <taxon>Dothideomycetes</taxon>
        <taxon>Pleosporomycetidae</taxon>
        <taxon>Pleosporales</taxon>
        <taxon>Pleosporineae</taxon>
        <taxon>Pleosporaceae</taxon>
        <taxon>Pyrenophora</taxon>
    </lineage>
</organism>
<dbReference type="GO" id="GO:0005634">
    <property type="term" value="C:nucleus"/>
    <property type="evidence" value="ECO:0007669"/>
    <property type="project" value="UniProtKB-SubCell"/>
</dbReference>
<evidence type="ECO:0000256" key="5">
    <source>
        <dbReference type="ARBA" id="ARBA00023125"/>
    </source>
</evidence>
<dbReference type="Proteomes" id="UP000249757">
    <property type="component" value="Unassembled WGS sequence"/>
</dbReference>
<accession>A0A2W1G9N7</accession>
<comment type="subunit">
    <text evidence="8">The nucleosome is a histone octamer containing two molecules each of H2A, H2B, H3 and H4 assembled in one H3-H4 heterotetramer and two H2A-H2B heterodimers. The octamer wraps approximately 147 bp of DNA.</text>
</comment>
<gene>
    <name evidence="11" type="ORF">Ptr86124_008132</name>
    <name evidence="10" type="ORF">PtrM4_034840</name>
</gene>
<comment type="subcellular location">
    <subcellularLocation>
        <location evidence="2">Chromosome</location>
    </subcellularLocation>
    <subcellularLocation>
        <location evidence="1">Nucleus</location>
    </subcellularLocation>
</comment>
<keyword evidence="5 8" id="KW-0238">DNA-binding</keyword>
<comment type="caution">
    <text evidence="11">The sequence shown here is derived from an EMBL/GenBank/DDBJ whole genome shotgun (WGS) entry which is preliminary data.</text>
</comment>
<comment type="function">
    <text evidence="8">Core component of nucleosome. Nucleosomes wrap and compact DNA into chromatin, limiting DNA accessibility to the cellular machineries which require DNA as a template. Histones thereby play a central role in transcription regulation, DNA repair, DNA replication and chromosomal stability. DNA accessibility is regulated via a complex set of post-translational modifications of histones, also called histone code, and nucleosome remodeling.</text>
</comment>
<dbReference type="PANTHER" id="PTHR10484">
    <property type="entry name" value="HISTONE H4"/>
    <property type="match status" value="1"/>
</dbReference>
<dbReference type="PRINTS" id="PR00623">
    <property type="entry name" value="HISTONEH4"/>
</dbReference>
<sequence>MPNERPKQFGGPSRYGASARPPVRLQPSAASTTPQTSRASQMGLGLGKGAAGLGRGKGIARGSLKRHMKIQKDNIYGVTKGDIRRLARRGGVKRISATIYDDVRDALKQRLRLILQRVCAIIDSSGRKTVSVSDIVFTLRGLGNPIYGFEPSFLR</sequence>
<reference evidence="11" key="2">
    <citation type="submission" date="2021-05" db="EMBL/GenBank/DDBJ databases">
        <authorList>
            <person name="Moolhuijzen P.M."/>
            <person name="Moffat C.S."/>
        </authorList>
    </citation>
    <scope>NUCLEOTIDE SEQUENCE</scope>
    <source>
        <strain evidence="11">86-124</strain>
    </source>
</reference>
<evidence type="ECO:0000256" key="6">
    <source>
        <dbReference type="ARBA" id="ARBA00023242"/>
    </source>
</evidence>